<dbReference type="PROSITE" id="PS00211">
    <property type="entry name" value="ABC_TRANSPORTER_1"/>
    <property type="match status" value="1"/>
</dbReference>
<evidence type="ECO:0000256" key="4">
    <source>
        <dbReference type="ARBA" id="ARBA00022692"/>
    </source>
</evidence>
<dbReference type="InterPro" id="IPR017871">
    <property type="entry name" value="ABC_transporter-like_CS"/>
</dbReference>
<evidence type="ECO:0000256" key="5">
    <source>
        <dbReference type="ARBA" id="ARBA00022741"/>
    </source>
</evidence>
<dbReference type="PANTHER" id="PTHR24221">
    <property type="entry name" value="ATP-BINDING CASSETTE SUB-FAMILY B"/>
    <property type="match status" value="1"/>
</dbReference>
<evidence type="ECO:0000259" key="11">
    <source>
        <dbReference type="PROSITE" id="PS50929"/>
    </source>
</evidence>
<keyword evidence="5" id="KW-0547">Nucleotide-binding</keyword>
<dbReference type="GO" id="GO:0034040">
    <property type="term" value="F:ATPase-coupled lipid transmembrane transporter activity"/>
    <property type="evidence" value="ECO:0007669"/>
    <property type="project" value="TreeGrafter"/>
</dbReference>
<keyword evidence="6 12" id="KW-0067">ATP-binding</keyword>
<evidence type="ECO:0000256" key="1">
    <source>
        <dbReference type="ARBA" id="ARBA00004651"/>
    </source>
</evidence>
<protein>
    <submittedName>
        <fullName evidence="12">ABC transporter ATP-binding protein</fullName>
    </submittedName>
</protein>
<dbReference type="InterPro" id="IPR036640">
    <property type="entry name" value="ABC1_TM_sf"/>
</dbReference>
<dbReference type="PANTHER" id="PTHR24221:SF654">
    <property type="entry name" value="ATP-BINDING CASSETTE SUB-FAMILY B MEMBER 6"/>
    <property type="match status" value="1"/>
</dbReference>
<evidence type="ECO:0000256" key="6">
    <source>
        <dbReference type="ARBA" id="ARBA00022840"/>
    </source>
</evidence>
<dbReference type="EMBL" id="DVKQ01000073">
    <property type="protein sequence ID" value="HIT37934.1"/>
    <property type="molecule type" value="Genomic_DNA"/>
</dbReference>
<comment type="caution">
    <text evidence="12">The sequence shown here is derived from an EMBL/GenBank/DDBJ whole genome shotgun (WGS) entry which is preliminary data.</text>
</comment>
<evidence type="ECO:0000313" key="13">
    <source>
        <dbReference type="Proteomes" id="UP000886833"/>
    </source>
</evidence>
<reference evidence="12" key="2">
    <citation type="journal article" date="2021" name="PeerJ">
        <title>Extensive microbial diversity within the chicken gut microbiome revealed by metagenomics and culture.</title>
        <authorList>
            <person name="Gilroy R."/>
            <person name="Ravi A."/>
            <person name="Getino M."/>
            <person name="Pursley I."/>
            <person name="Horton D.L."/>
            <person name="Alikhan N.F."/>
            <person name="Baker D."/>
            <person name="Gharbi K."/>
            <person name="Hall N."/>
            <person name="Watson M."/>
            <person name="Adriaenssens E.M."/>
            <person name="Foster-Nyarko E."/>
            <person name="Jarju S."/>
            <person name="Secka A."/>
            <person name="Antonio M."/>
            <person name="Oren A."/>
            <person name="Chaudhuri R.R."/>
            <person name="La Ragione R."/>
            <person name="Hildebrand F."/>
            <person name="Pallen M.J."/>
        </authorList>
    </citation>
    <scope>NUCLEOTIDE SEQUENCE</scope>
    <source>
        <strain evidence="12">CHK195-26880</strain>
    </source>
</reference>
<feature type="domain" description="ABC transmembrane type-1" evidence="11">
    <location>
        <begin position="2"/>
        <end position="138"/>
    </location>
</feature>
<evidence type="ECO:0000256" key="3">
    <source>
        <dbReference type="ARBA" id="ARBA00022475"/>
    </source>
</evidence>
<dbReference type="SUPFAM" id="SSF90123">
    <property type="entry name" value="ABC transporter transmembrane region"/>
    <property type="match status" value="1"/>
</dbReference>
<keyword evidence="2" id="KW-0813">Transport</keyword>
<evidence type="ECO:0000256" key="9">
    <source>
        <dbReference type="SAM" id="Phobius"/>
    </source>
</evidence>
<dbReference type="Pfam" id="PF00005">
    <property type="entry name" value="ABC_tran"/>
    <property type="match status" value="1"/>
</dbReference>
<dbReference type="SUPFAM" id="SSF52540">
    <property type="entry name" value="P-loop containing nucleoside triphosphate hydrolases"/>
    <property type="match status" value="1"/>
</dbReference>
<evidence type="ECO:0000256" key="8">
    <source>
        <dbReference type="ARBA" id="ARBA00023136"/>
    </source>
</evidence>
<comment type="subcellular location">
    <subcellularLocation>
        <location evidence="1">Cell membrane</location>
        <topology evidence="1">Multi-pass membrane protein</topology>
    </subcellularLocation>
</comment>
<feature type="domain" description="ABC transporter" evidence="10">
    <location>
        <begin position="192"/>
        <end position="425"/>
    </location>
</feature>
<feature type="non-terminal residue" evidence="12">
    <location>
        <position position="1"/>
    </location>
</feature>
<sequence>NVSFIVYVLFINFYLGLFLILNIILTYILSTKKLYYYKKTRNIYKENDENLVGLYTDLVRGIRDVKNLNLKSVFLEDINQKQIDTIQSEIKNIDTRRTWNRWIKAFQHVLDLCFIIICVYFITHDMLTISSFLVVFLYKNKVLTLIDYVSEIREKLADGKISAVRVFDVINYNNFSKENFGTKSINKLDGRIRFENVCFSYNDSILFNNLNFEIMPNKMVAITGESGEGKSTILKLINKSYKVDSGKIFIDNEDIDNLDESSIKNNISIVSQMPYIFNLSIKDNIRLANPSASDEDIISVCKQAQIHNDIMKMDDKYDTFVGENGVVLSGGQKQRIAIARALIKRSKIILFDEATSALDNKNQEKIKNIMKTLSKDHTIIIVAHRLSTIVNADKIYFLQNHKIMAEGTHDELMNTCEMYKRLYEIEQ</sequence>
<dbReference type="FunFam" id="3.40.50.300:FF:000221">
    <property type="entry name" value="Multidrug ABC transporter ATP-binding protein"/>
    <property type="match status" value="1"/>
</dbReference>
<organism evidence="12 13">
    <name type="scientific">Candidatus Onthousia faecipullorum</name>
    <dbReference type="NCBI Taxonomy" id="2840887"/>
    <lineage>
        <taxon>Bacteria</taxon>
        <taxon>Bacillati</taxon>
        <taxon>Bacillota</taxon>
        <taxon>Bacilli</taxon>
        <taxon>Candidatus Onthousia</taxon>
    </lineage>
</organism>
<dbReference type="Gene3D" id="3.40.50.300">
    <property type="entry name" value="P-loop containing nucleotide triphosphate hydrolases"/>
    <property type="match status" value="1"/>
</dbReference>
<dbReference type="AlphaFoldDB" id="A0A9D1GCV5"/>
<dbReference type="InterPro" id="IPR011527">
    <property type="entry name" value="ABC1_TM_dom"/>
</dbReference>
<keyword evidence="3" id="KW-1003">Cell membrane</keyword>
<dbReference type="GO" id="GO:0005524">
    <property type="term" value="F:ATP binding"/>
    <property type="evidence" value="ECO:0007669"/>
    <property type="project" value="UniProtKB-KW"/>
</dbReference>
<keyword evidence="4 9" id="KW-0812">Transmembrane</keyword>
<feature type="transmembrane region" description="Helical" evidence="9">
    <location>
        <begin position="6"/>
        <end position="29"/>
    </location>
</feature>
<keyword evidence="8 9" id="KW-0472">Membrane</keyword>
<dbReference type="InterPro" id="IPR003439">
    <property type="entry name" value="ABC_transporter-like_ATP-bd"/>
</dbReference>
<name>A0A9D1GCV5_9FIRM</name>
<dbReference type="GO" id="GO:0005886">
    <property type="term" value="C:plasma membrane"/>
    <property type="evidence" value="ECO:0007669"/>
    <property type="project" value="UniProtKB-SubCell"/>
</dbReference>
<feature type="transmembrane region" description="Helical" evidence="9">
    <location>
        <begin position="109"/>
        <end position="138"/>
    </location>
</feature>
<dbReference type="InterPro" id="IPR027417">
    <property type="entry name" value="P-loop_NTPase"/>
</dbReference>
<dbReference type="InterPro" id="IPR039421">
    <property type="entry name" value="Type_1_exporter"/>
</dbReference>
<evidence type="ECO:0000256" key="2">
    <source>
        <dbReference type="ARBA" id="ARBA00022448"/>
    </source>
</evidence>
<gene>
    <name evidence="12" type="ORF">IAB59_05615</name>
</gene>
<accession>A0A9D1GCV5</accession>
<dbReference type="InterPro" id="IPR003593">
    <property type="entry name" value="AAA+_ATPase"/>
</dbReference>
<evidence type="ECO:0000313" key="12">
    <source>
        <dbReference type="EMBL" id="HIT37934.1"/>
    </source>
</evidence>
<reference evidence="12" key="1">
    <citation type="submission" date="2020-10" db="EMBL/GenBank/DDBJ databases">
        <authorList>
            <person name="Gilroy R."/>
        </authorList>
    </citation>
    <scope>NUCLEOTIDE SEQUENCE</scope>
    <source>
        <strain evidence="12">CHK195-26880</strain>
    </source>
</reference>
<dbReference type="PROSITE" id="PS50893">
    <property type="entry name" value="ABC_TRANSPORTER_2"/>
    <property type="match status" value="1"/>
</dbReference>
<dbReference type="GO" id="GO:0016887">
    <property type="term" value="F:ATP hydrolysis activity"/>
    <property type="evidence" value="ECO:0007669"/>
    <property type="project" value="InterPro"/>
</dbReference>
<dbReference type="PROSITE" id="PS50929">
    <property type="entry name" value="ABC_TM1F"/>
    <property type="match status" value="1"/>
</dbReference>
<evidence type="ECO:0000259" key="10">
    <source>
        <dbReference type="PROSITE" id="PS50893"/>
    </source>
</evidence>
<dbReference type="SMART" id="SM00382">
    <property type="entry name" value="AAA"/>
    <property type="match status" value="1"/>
</dbReference>
<keyword evidence="7 9" id="KW-1133">Transmembrane helix</keyword>
<dbReference type="GO" id="GO:0140359">
    <property type="term" value="F:ABC-type transporter activity"/>
    <property type="evidence" value="ECO:0007669"/>
    <property type="project" value="InterPro"/>
</dbReference>
<evidence type="ECO:0000256" key="7">
    <source>
        <dbReference type="ARBA" id="ARBA00022989"/>
    </source>
</evidence>
<proteinExistence type="predicted"/>
<dbReference type="Proteomes" id="UP000886833">
    <property type="component" value="Unassembled WGS sequence"/>
</dbReference>
<dbReference type="Gene3D" id="1.20.1560.10">
    <property type="entry name" value="ABC transporter type 1, transmembrane domain"/>
    <property type="match status" value="1"/>
</dbReference>